<keyword evidence="4" id="KW-1185">Reference proteome</keyword>
<keyword evidence="1" id="KW-0472">Membrane</keyword>
<feature type="transmembrane region" description="Helical" evidence="1">
    <location>
        <begin position="78"/>
        <end position="102"/>
    </location>
</feature>
<sequence length="183" mass="20134">MTTLLYAIEAGNVDVVKALCEDKLNCLRANEENSDEKIPLQIVAEANNNPSMKAIEKVLLEQPEVKDFVDRLYRDRQVFVDAANALLVGAALIGSVTFAGWLQPPVVYTTYYDFSQPFPAPPSTYESCATVKHHSSVKAFWVFNSLSFFFAIASVLAGADAAMPNLKDAFVGRVVKSVRRALI</sequence>
<evidence type="ECO:0000313" key="4">
    <source>
        <dbReference type="Proteomes" id="UP001497512"/>
    </source>
</evidence>
<reference evidence="3" key="1">
    <citation type="submission" date="2024-02" db="EMBL/GenBank/DDBJ databases">
        <authorList>
            <consortium name="ELIXIR-Norway"/>
            <consortium name="Elixir Norway"/>
        </authorList>
    </citation>
    <scope>NUCLEOTIDE SEQUENCE</scope>
</reference>
<evidence type="ECO:0000256" key="1">
    <source>
        <dbReference type="SAM" id="Phobius"/>
    </source>
</evidence>
<dbReference type="Pfam" id="PF13962">
    <property type="entry name" value="PGG"/>
    <property type="match status" value="1"/>
</dbReference>
<evidence type="ECO:0000259" key="2">
    <source>
        <dbReference type="Pfam" id="PF13962"/>
    </source>
</evidence>
<dbReference type="InterPro" id="IPR026961">
    <property type="entry name" value="PGG_dom"/>
</dbReference>
<protein>
    <recommendedName>
        <fullName evidence="2">PGG domain-containing protein</fullName>
    </recommendedName>
</protein>
<dbReference type="EMBL" id="OZ019894">
    <property type="protein sequence ID" value="CAK9217069.1"/>
    <property type="molecule type" value="Genomic_DNA"/>
</dbReference>
<accession>A0ABP0UBE5</accession>
<feature type="domain" description="PGG" evidence="2">
    <location>
        <begin position="81"/>
        <end position="157"/>
    </location>
</feature>
<keyword evidence="1" id="KW-1133">Transmembrane helix</keyword>
<keyword evidence="1" id="KW-0812">Transmembrane</keyword>
<dbReference type="Proteomes" id="UP001497512">
    <property type="component" value="Chromosome 2"/>
</dbReference>
<gene>
    <name evidence="3" type="ORF">CSSPTR1EN2_LOCUS13786</name>
</gene>
<name>A0ABP0UBE5_9BRYO</name>
<dbReference type="InterPro" id="IPR036770">
    <property type="entry name" value="Ankyrin_rpt-contain_sf"/>
</dbReference>
<proteinExistence type="predicted"/>
<evidence type="ECO:0000313" key="3">
    <source>
        <dbReference type="EMBL" id="CAK9217069.1"/>
    </source>
</evidence>
<organism evidence="3 4">
    <name type="scientific">Sphagnum troendelagicum</name>
    <dbReference type="NCBI Taxonomy" id="128251"/>
    <lineage>
        <taxon>Eukaryota</taxon>
        <taxon>Viridiplantae</taxon>
        <taxon>Streptophyta</taxon>
        <taxon>Embryophyta</taxon>
        <taxon>Bryophyta</taxon>
        <taxon>Sphagnophytina</taxon>
        <taxon>Sphagnopsida</taxon>
        <taxon>Sphagnales</taxon>
        <taxon>Sphagnaceae</taxon>
        <taxon>Sphagnum</taxon>
    </lineage>
</organism>
<feature type="transmembrane region" description="Helical" evidence="1">
    <location>
        <begin position="139"/>
        <end position="159"/>
    </location>
</feature>
<dbReference type="Gene3D" id="1.25.40.20">
    <property type="entry name" value="Ankyrin repeat-containing domain"/>
    <property type="match status" value="1"/>
</dbReference>